<evidence type="ECO:0000256" key="1">
    <source>
        <dbReference type="PROSITE-ProRule" id="PRU00325"/>
    </source>
</evidence>
<dbReference type="HOGENOM" id="CLU_023622_0_0_6"/>
<feature type="coiled-coil region" evidence="2">
    <location>
        <begin position="75"/>
        <end position="109"/>
    </location>
</feature>
<dbReference type="eggNOG" id="COG2345">
    <property type="taxonomic scope" value="Bacteria"/>
</dbReference>
<dbReference type="STRING" id="349521.HCH_03960"/>
<proteinExistence type="predicted"/>
<evidence type="ECO:0000313" key="5">
    <source>
        <dbReference type="Proteomes" id="UP000000238"/>
    </source>
</evidence>
<dbReference type="Proteomes" id="UP000000238">
    <property type="component" value="Chromosome"/>
</dbReference>
<keyword evidence="1" id="KW-0863">Zinc-finger</keyword>
<dbReference type="OrthoDB" id="7821105at2"/>
<gene>
    <name evidence="4" type="ordered locus">HCH_03960</name>
</gene>
<dbReference type="AlphaFoldDB" id="Q2SF95"/>
<dbReference type="RefSeq" id="WP_011397746.1">
    <property type="nucleotide sequence ID" value="NC_007645.1"/>
</dbReference>
<protein>
    <submittedName>
        <fullName evidence="4">Protein containing SWIM zinc finger domain</fullName>
    </submittedName>
</protein>
<dbReference type="GO" id="GO:0008270">
    <property type="term" value="F:zinc ion binding"/>
    <property type="evidence" value="ECO:0007669"/>
    <property type="project" value="UniProtKB-KW"/>
</dbReference>
<name>Q2SF95_HAHCH</name>
<dbReference type="PROSITE" id="PS50966">
    <property type="entry name" value="ZF_SWIM"/>
    <property type="match status" value="1"/>
</dbReference>
<keyword evidence="1" id="KW-0862">Zinc</keyword>
<dbReference type="InterPro" id="IPR007527">
    <property type="entry name" value="Znf_SWIM"/>
</dbReference>
<evidence type="ECO:0000313" key="4">
    <source>
        <dbReference type="EMBL" id="ABC30679.1"/>
    </source>
</evidence>
<sequence>MEFRYRYHGHSRVDSNAGKTDLSFAPDSLRPPTHFVGKLRKHIAFREAISALHNVVISDMRFQPKDKEEYKRWLAQEEQNMLAEFMSRKESLQTEIRSLRSELDDLNKQSDKILKPYYDAQRQYFNYLYKHDLDAWYVLDPVITVHPDQVFFECFSEDESSYGKLSCGYEVFETISDTACGTTNIDYSQGLYNEFQKIRDYRETLLQVDPDGFSVQTGDDDQFDEKKIDLPESWVRGFLQVSSAMTLPMVKVELQPMDVHNLCYVLRRKKERVGPRAMRYELEPGKPVRVIFEPWGEEVVCSRSIYQGHEARSIRVWGRRRLHILERLIPVADKFVVHLMGDGLPSFYVAEMGDLTFTLGLSGWSANDWSRMGNFDLMAPRAEVDEITLRRVYHGLQENWLESAGGLAARLGLDETVVQSALSIYSQQGQVLFDLADGVYRIRELSREPLPMTQLRYANEREEKAENFNKANLVKLNAVDVNDGVLSLQGEVTDNAVAYRPKVSIDADQRLRQGECQCHFYVHNRLRKGPCEHMLALRKQHQIQHPYVFAGAEEAGR</sequence>
<keyword evidence="5" id="KW-1185">Reference proteome</keyword>
<evidence type="ECO:0000259" key="3">
    <source>
        <dbReference type="PROSITE" id="PS50966"/>
    </source>
</evidence>
<accession>Q2SF95</accession>
<dbReference type="KEGG" id="hch:HCH_03960"/>
<keyword evidence="2" id="KW-0175">Coiled coil</keyword>
<organism evidence="4 5">
    <name type="scientific">Hahella chejuensis (strain KCTC 2396)</name>
    <dbReference type="NCBI Taxonomy" id="349521"/>
    <lineage>
        <taxon>Bacteria</taxon>
        <taxon>Pseudomonadati</taxon>
        <taxon>Pseudomonadota</taxon>
        <taxon>Gammaproteobacteria</taxon>
        <taxon>Oceanospirillales</taxon>
        <taxon>Hahellaceae</taxon>
        <taxon>Hahella</taxon>
    </lineage>
</organism>
<evidence type="ECO:0000256" key="2">
    <source>
        <dbReference type="SAM" id="Coils"/>
    </source>
</evidence>
<keyword evidence="1" id="KW-0479">Metal-binding</keyword>
<dbReference type="EMBL" id="CP000155">
    <property type="protein sequence ID" value="ABC30679.1"/>
    <property type="molecule type" value="Genomic_DNA"/>
</dbReference>
<feature type="domain" description="SWIM-type" evidence="3">
    <location>
        <begin position="501"/>
        <end position="542"/>
    </location>
</feature>
<reference evidence="4 5" key="1">
    <citation type="journal article" date="2005" name="Nucleic Acids Res.">
        <title>Genomic blueprint of Hahella chejuensis, a marine microbe producing an algicidal agent.</title>
        <authorList>
            <person name="Jeong H."/>
            <person name="Yim J.H."/>
            <person name="Lee C."/>
            <person name="Choi S.-H."/>
            <person name="Park Y.K."/>
            <person name="Yoon S.H."/>
            <person name="Hur C.-G."/>
            <person name="Kang H.-Y."/>
            <person name="Kim D."/>
            <person name="Lee H.H."/>
            <person name="Park K.H."/>
            <person name="Park S.-H."/>
            <person name="Park H.-S."/>
            <person name="Lee H.K."/>
            <person name="Oh T.K."/>
            <person name="Kim J.F."/>
        </authorList>
    </citation>
    <scope>NUCLEOTIDE SEQUENCE [LARGE SCALE GENOMIC DNA]</scope>
    <source>
        <strain evidence="4 5">KCTC 2396</strain>
    </source>
</reference>